<comment type="caution">
    <text evidence="1">The sequence shown here is derived from an EMBL/GenBank/DDBJ whole genome shotgun (WGS) entry which is preliminary data.</text>
</comment>
<evidence type="ECO:0000313" key="1">
    <source>
        <dbReference type="EMBL" id="RKF24809.1"/>
    </source>
</evidence>
<proteinExistence type="predicted"/>
<feature type="non-terminal residue" evidence="1">
    <location>
        <position position="1"/>
    </location>
</feature>
<dbReference type="EMBL" id="RAQQ01000020">
    <property type="protein sequence ID" value="RKF24809.1"/>
    <property type="molecule type" value="Genomic_DNA"/>
</dbReference>
<evidence type="ECO:0000313" key="2">
    <source>
        <dbReference type="Proteomes" id="UP000285744"/>
    </source>
</evidence>
<organism evidence="1 2">
    <name type="scientific">Micromonospora globbae</name>
    <dbReference type="NCBI Taxonomy" id="1894969"/>
    <lineage>
        <taxon>Bacteria</taxon>
        <taxon>Bacillati</taxon>
        <taxon>Actinomycetota</taxon>
        <taxon>Actinomycetes</taxon>
        <taxon>Micromonosporales</taxon>
        <taxon>Micromonosporaceae</taxon>
        <taxon>Micromonospora</taxon>
    </lineage>
</organism>
<sequence length="36" mass="4110">KGWKVLTKLRCCPRRATPIVQATLVLQAAEDARYPR</sequence>
<name>A0A420EVT3_9ACTN</name>
<reference evidence="1 2" key="1">
    <citation type="journal article" date="2018" name="Int. J. Syst. Evol. Microbiol.">
        <title>Micromonospora globbae sp. nov., an endophytic actinomycete isolated from roots of Globba winitii C. H. Wright.</title>
        <authorList>
            <person name="Kuncharoen N."/>
            <person name="Pittayakhajonwut P."/>
            <person name="Tanasupawat S."/>
        </authorList>
    </citation>
    <scope>NUCLEOTIDE SEQUENCE [LARGE SCALE GENOMIC DNA]</scope>
    <source>
        <strain evidence="1 2">WPS1-2</strain>
    </source>
</reference>
<gene>
    <name evidence="1" type="ORF">D7I43_24775</name>
</gene>
<dbReference type="Proteomes" id="UP000285744">
    <property type="component" value="Unassembled WGS sequence"/>
</dbReference>
<dbReference type="AlphaFoldDB" id="A0A420EVT3"/>
<protein>
    <submittedName>
        <fullName evidence="1">IS5/IS1182 family transposase</fullName>
    </submittedName>
</protein>
<accession>A0A420EVT3</accession>